<dbReference type="AlphaFoldDB" id="A0A2H3JN46"/>
<dbReference type="OMA" id="RAWSCRD"/>
<dbReference type="OrthoDB" id="3224257at2759"/>
<feature type="region of interest" description="Disordered" evidence="1">
    <location>
        <begin position="158"/>
        <end position="185"/>
    </location>
</feature>
<sequence length="603" mass="66613">MLIYLVPADQTHPRVYHTIDFKDTFDRVPMPVAWSTQLHSLHMDEIDLPTTTHALDKACWLTAVIEELVFDMVSRTVSVSLVNGPTMQWPLAKQSACMDVLMDVLDDLNESKIAQNKERIAASPKPEPLALPQPVSAKPAKHKKQRSLLSSLISGLNKLGNSSPSRTTFSPPPSPPSRPSTISWKPTASFLPLSKKMPMPKPPVRPLSAVLQDRARSTLVDAFRRFVIAEVKSRLPLGGYALWAAQRMLRQTEEHMACLVQEAGGAVPDLMRMLPPRRMRASDLSGSTLVSVEEASCYDDDEEEEEEHSLADSASTETDGSSIHTPVDCPGASPFARAPRTQASTEPFPRSPSPPEFSAADLAAYTALSAQCLRLRQLIARMDDAREDREQNDAGMQAVLEVKSRRRAWSNRALLGGAPASGVGLALPFRSSPLARCEPITPDFVHRPLLEVSTGEHNLSTLFPVSEEDEEEEEKEEALPPRLVPQTAMKDADCVLPLQRPAMRPRTHSMHPAYDMDIHPTPMVIPPPPLQALPSTALLYQPVKPALESQARLDLFDHPEHAGDDFDDVELGNEFTLSMDAPPPYLKADMDEDGWIEHTDPIR</sequence>
<keyword evidence="3" id="KW-1185">Reference proteome</keyword>
<evidence type="ECO:0000313" key="3">
    <source>
        <dbReference type="Proteomes" id="UP000218811"/>
    </source>
</evidence>
<reference evidence="2 3" key="1">
    <citation type="journal article" date="2012" name="Science">
        <title>The Paleozoic origin of enzymatic lignin decomposition reconstructed from 31 fungal genomes.</title>
        <authorList>
            <person name="Floudas D."/>
            <person name="Binder M."/>
            <person name="Riley R."/>
            <person name="Barry K."/>
            <person name="Blanchette R.A."/>
            <person name="Henrissat B."/>
            <person name="Martinez A.T."/>
            <person name="Otillar R."/>
            <person name="Spatafora J.W."/>
            <person name="Yadav J.S."/>
            <person name="Aerts A."/>
            <person name="Benoit I."/>
            <person name="Boyd A."/>
            <person name="Carlson A."/>
            <person name="Copeland A."/>
            <person name="Coutinho P.M."/>
            <person name="de Vries R.P."/>
            <person name="Ferreira P."/>
            <person name="Findley K."/>
            <person name="Foster B."/>
            <person name="Gaskell J."/>
            <person name="Glotzer D."/>
            <person name="Gorecki P."/>
            <person name="Heitman J."/>
            <person name="Hesse C."/>
            <person name="Hori C."/>
            <person name="Igarashi K."/>
            <person name="Jurgens J.A."/>
            <person name="Kallen N."/>
            <person name="Kersten P."/>
            <person name="Kohler A."/>
            <person name="Kuees U."/>
            <person name="Kumar T.K.A."/>
            <person name="Kuo A."/>
            <person name="LaButti K."/>
            <person name="Larrondo L.F."/>
            <person name="Lindquist E."/>
            <person name="Ling A."/>
            <person name="Lombard V."/>
            <person name="Lucas S."/>
            <person name="Lundell T."/>
            <person name="Martin R."/>
            <person name="McLaughlin D.J."/>
            <person name="Morgenstern I."/>
            <person name="Morin E."/>
            <person name="Murat C."/>
            <person name="Nagy L.G."/>
            <person name="Nolan M."/>
            <person name="Ohm R.A."/>
            <person name="Patyshakuliyeva A."/>
            <person name="Rokas A."/>
            <person name="Ruiz-Duenas F.J."/>
            <person name="Sabat G."/>
            <person name="Salamov A."/>
            <person name="Samejima M."/>
            <person name="Schmutz J."/>
            <person name="Slot J.C."/>
            <person name="St John F."/>
            <person name="Stenlid J."/>
            <person name="Sun H."/>
            <person name="Sun S."/>
            <person name="Syed K."/>
            <person name="Tsang A."/>
            <person name="Wiebenga A."/>
            <person name="Young D."/>
            <person name="Pisabarro A."/>
            <person name="Eastwood D.C."/>
            <person name="Martin F."/>
            <person name="Cullen D."/>
            <person name="Grigoriev I.V."/>
            <person name="Hibbett D.S."/>
        </authorList>
    </citation>
    <scope>NUCLEOTIDE SEQUENCE [LARGE SCALE GENOMIC DNA]</scope>
    <source>
        <strain evidence="2 3">MD-104</strain>
    </source>
</reference>
<proteinExistence type="predicted"/>
<accession>A0A2H3JN46</accession>
<dbReference type="Proteomes" id="UP000218811">
    <property type="component" value="Unassembled WGS sequence"/>
</dbReference>
<evidence type="ECO:0000256" key="1">
    <source>
        <dbReference type="SAM" id="MobiDB-lite"/>
    </source>
</evidence>
<feature type="region of interest" description="Disordered" evidence="1">
    <location>
        <begin position="118"/>
        <end position="142"/>
    </location>
</feature>
<name>A0A2H3JN46_WOLCO</name>
<dbReference type="EMBL" id="KB467931">
    <property type="protein sequence ID" value="PCH37417.1"/>
    <property type="molecule type" value="Genomic_DNA"/>
</dbReference>
<protein>
    <submittedName>
        <fullName evidence="2">Uncharacterized protein</fullName>
    </submittedName>
</protein>
<feature type="compositionally biased region" description="Acidic residues" evidence="1">
    <location>
        <begin position="296"/>
        <end position="307"/>
    </location>
</feature>
<evidence type="ECO:0000313" key="2">
    <source>
        <dbReference type="EMBL" id="PCH37417.1"/>
    </source>
</evidence>
<gene>
    <name evidence="2" type="ORF">WOLCODRAFT_140849</name>
</gene>
<feature type="region of interest" description="Disordered" evidence="1">
    <location>
        <begin position="292"/>
        <end position="357"/>
    </location>
</feature>
<organism evidence="2 3">
    <name type="scientific">Wolfiporia cocos (strain MD-104)</name>
    <name type="common">Brown rot fungus</name>
    <dbReference type="NCBI Taxonomy" id="742152"/>
    <lineage>
        <taxon>Eukaryota</taxon>
        <taxon>Fungi</taxon>
        <taxon>Dikarya</taxon>
        <taxon>Basidiomycota</taxon>
        <taxon>Agaricomycotina</taxon>
        <taxon>Agaricomycetes</taxon>
        <taxon>Polyporales</taxon>
        <taxon>Phaeolaceae</taxon>
        <taxon>Wolfiporia</taxon>
    </lineage>
</organism>